<dbReference type="EMBL" id="MU275995">
    <property type="protein sequence ID" value="KAI0044071.1"/>
    <property type="molecule type" value="Genomic_DNA"/>
</dbReference>
<evidence type="ECO:0000313" key="2">
    <source>
        <dbReference type="Proteomes" id="UP000814033"/>
    </source>
</evidence>
<organism evidence="1 2">
    <name type="scientific">Auriscalpium vulgare</name>
    <dbReference type="NCBI Taxonomy" id="40419"/>
    <lineage>
        <taxon>Eukaryota</taxon>
        <taxon>Fungi</taxon>
        <taxon>Dikarya</taxon>
        <taxon>Basidiomycota</taxon>
        <taxon>Agaricomycotina</taxon>
        <taxon>Agaricomycetes</taxon>
        <taxon>Russulales</taxon>
        <taxon>Auriscalpiaceae</taxon>
        <taxon>Auriscalpium</taxon>
    </lineage>
</organism>
<comment type="caution">
    <text evidence="1">The sequence shown here is derived from an EMBL/GenBank/DDBJ whole genome shotgun (WGS) entry which is preliminary data.</text>
</comment>
<proteinExistence type="predicted"/>
<name>A0ACB8RKA4_9AGAM</name>
<protein>
    <submittedName>
        <fullName evidence="1">Cytochrome P450</fullName>
    </submittedName>
</protein>
<keyword evidence="2" id="KW-1185">Reference proteome</keyword>
<reference evidence="1" key="1">
    <citation type="submission" date="2021-02" db="EMBL/GenBank/DDBJ databases">
        <authorList>
            <consortium name="DOE Joint Genome Institute"/>
            <person name="Ahrendt S."/>
            <person name="Looney B.P."/>
            <person name="Miyauchi S."/>
            <person name="Morin E."/>
            <person name="Drula E."/>
            <person name="Courty P.E."/>
            <person name="Chicoki N."/>
            <person name="Fauchery L."/>
            <person name="Kohler A."/>
            <person name="Kuo A."/>
            <person name="Labutti K."/>
            <person name="Pangilinan J."/>
            <person name="Lipzen A."/>
            <person name="Riley R."/>
            <person name="Andreopoulos W."/>
            <person name="He G."/>
            <person name="Johnson J."/>
            <person name="Barry K.W."/>
            <person name="Grigoriev I.V."/>
            <person name="Nagy L."/>
            <person name="Hibbett D."/>
            <person name="Henrissat B."/>
            <person name="Matheny P.B."/>
            <person name="Labbe J."/>
            <person name="Martin F."/>
        </authorList>
    </citation>
    <scope>NUCLEOTIDE SEQUENCE</scope>
    <source>
        <strain evidence="1">FP105234-sp</strain>
    </source>
</reference>
<evidence type="ECO:0000313" key="1">
    <source>
        <dbReference type="EMBL" id="KAI0044071.1"/>
    </source>
</evidence>
<sequence length="549" mass="61588">MASLYWRFITYGFTASLFPPLLIALYFLRNKVRQWRLRKIRGPPPESFLAGNMRQLYNPWDGIKFINNVTKTYGRVAKIASSFGEPRFLISDPKACTSILLKDQDSFEETLWFYAVNNSVFGPGLLGTMGSHHRKQRKLLNPVFSIKHMRSMLPIFSSITNQLREVLKAKVAEGSQELDLVEWFGRLALELVSQGGMGYTFNSLDPHDNANEFGHAIKEYSITLSSLVVFRNLYPPLVNTFSSKFLKYAASWVPLESLHRIIHQTEVMYVNSKAVFDEKKTLLGKGDEATVNQIGEGKDIISVLLKANTAALAEDRMPDEEILAQMTTLLFAGTDTTSSALARVFDFLAQHQDVQDRLREELLSYSEAELGYDELVSLPYLDAVCRESLRLFPPVPLITRSSLVDVSIPLDSPITTADGTLISTLFVPKGTDVVINILGVNRDPAIWGRDAEEWKPERWLAPLPESVEAARIPGVYSNTLTFLGGARACIGFKFSQLEMKVVLSQLIRTFRVRQSKSSEVVWRMGGILTPSVKGSTTISPTMPMSLEKI</sequence>
<gene>
    <name evidence="1" type="ORF">FA95DRAFT_1608855</name>
</gene>
<reference evidence="1" key="2">
    <citation type="journal article" date="2022" name="New Phytol.">
        <title>Evolutionary transition to the ectomycorrhizal habit in the genomes of a hyperdiverse lineage of mushroom-forming fungi.</title>
        <authorList>
            <person name="Looney B."/>
            <person name="Miyauchi S."/>
            <person name="Morin E."/>
            <person name="Drula E."/>
            <person name="Courty P.E."/>
            <person name="Kohler A."/>
            <person name="Kuo A."/>
            <person name="LaButti K."/>
            <person name="Pangilinan J."/>
            <person name="Lipzen A."/>
            <person name="Riley R."/>
            <person name="Andreopoulos W."/>
            <person name="He G."/>
            <person name="Johnson J."/>
            <person name="Nolan M."/>
            <person name="Tritt A."/>
            <person name="Barry K.W."/>
            <person name="Grigoriev I.V."/>
            <person name="Nagy L.G."/>
            <person name="Hibbett D."/>
            <person name="Henrissat B."/>
            <person name="Matheny P.B."/>
            <person name="Labbe J."/>
            <person name="Martin F.M."/>
        </authorList>
    </citation>
    <scope>NUCLEOTIDE SEQUENCE</scope>
    <source>
        <strain evidence="1">FP105234-sp</strain>
    </source>
</reference>
<accession>A0ACB8RKA4</accession>
<dbReference type="Proteomes" id="UP000814033">
    <property type="component" value="Unassembled WGS sequence"/>
</dbReference>